<name>A0A1N6UJK2_9SPIO</name>
<keyword evidence="3" id="KW-1185">Reference proteome</keyword>
<organism evidence="2 3">
    <name type="scientific">Alkalispirochaeta americana</name>
    <dbReference type="NCBI Taxonomy" id="159291"/>
    <lineage>
        <taxon>Bacteria</taxon>
        <taxon>Pseudomonadati</taxon>
        <taxon>Spirochaetota</taxon>
        <taxon>Spirochaetia</taxon>
        <taxon>Spirochaetales</taxon>
        <taxon>Spirochaetaceae</taxon>
        <taxon>Alkalispirochaeta</taxon>
    </lineage>
</organism>
<dbReference type="Proteomes" id="UP000186400">
    <property type="component" value="Unassembled WGS sequence"/>
</dbReference>
<gene>
    <name evidence="2" type="ORF">SAMN05920897_11288</name>
</gene>
<protein>
    <recommendedName>
        <fullName evidence="1">Lcl C-terminal domain-containing protein</fullName>
    </recommendedName>
</protein>
<sequence length="128" mass="14287">MDRGGEYQSINGLSSTIGTGLENSLAIDQWQSSQVMNAARVCLALEISHDGVDYHDWFLPSRNELAEMMGYNTSDPPAGANLDLDVIAYWSSTQNFLEPDKAWTRSSTNVESSAHKGLRYTVRPVRRF</sequence>
<dbReference type="InterPro" id="IPR011460">
    <property type="entry name" value="Lcl_C"/>
</dbReference>
<dbReference type="Pfam" id="PF07603">
    <property type="entry name" value="Lcl_C"/>
    <property type="match status" value="1"/>
</dbReference>
<proteinExistence type="predicted"/>
<feature type="domain" description="Lcl C-terminal" evidence="1">
    <location>
        <begin position="37"/>
        <end position="126"/>
    </location>
</feature>
<dbReference type="STRING" id="159291.SAMN05920897_11288"/>
<evidence type="ECO:0000313" key="3">
    <source>
        <dbReference type="Proteomes" id="UP000186400"/>
    </source>
</evidence>
<accession>A0A1N6UJK2</accession>
<evidence type="ECO:0000259" key="1">
    <source>
        <dbReference type="Pfam" id="PF07603"/>
    </source>
</evidence>
<reference evidence="2 3" key="1">
    <citation type="submission" date="2017-01" db="EMBL/GenBank/DDBJ databases">
        <authorList>
            <person name="Mah S.A."/>
            <person name="Swanson W.J."/>
            <person name="Moy G.W."/>
            <person name="Vacquier V.D."/>
        </authorList>
    </citation>
    <scope>NUCLEOTIDE SEQUENCE [LARGE SCALE GENOMIC DNA]</scope>
    <source>
        <strain evidence="2 3">ASpG1</strain>
    </source>
</reference>
<dbReference type="RefSeq" id="WP_083943928.1">
    <property type="nucleotide sequence ID" value="NZ_FTMS01000012.1"/>
</dbReference>
<evidence type="ECO:0000313" key="2">
    <source>
        <dbReference type="EMBL" id="SIQ65790.1"/>
    </source>
</evidence>
<dbReference type="AlphaFoldDB" id="A0A1N6UJK2"/>
<dbReference type="OrthoDB" id="9765957at2"/>
<dbReference type="EMBL" id="FTMS01000012">
    <property type="protein sequence ID" value="SIQ65790.1"/>
    <property type="molecule type" value="Genomic_DNA"/>
</dbReference>